<dbReference type="EMBL" id="HBFA01017909">
    <property type="protein sequence ID" value="CAD8667556.1"/>
    <property type="molecule type" value="Transcribed_RNA"/>
</dbReference>
<proteinExistence type="predicted"/>
<feature type="signal peptide" evidence="5">
    <location>
        <begin position="1"/>
        <end position="39"/>
    </location>
</feature>
<feature type="compositionally biased region" description="Gly residues" evidence="4">
    <location>
        <begin position="478"/>
        <end position="501"/>
    </location>
</feature>
<feature type="chain" id="PRO_5030674875" description="J domain-containing protein" evidence="5">
    <location>
        <begin position="40"/>
        <end position="511"/>
    </location>
</feature>
<dbReference type="PROSITE" id="PS50076">
    <property type="entry name" value="DNAJ_2"/>
    <property type="match status" value="1"/>
</dbReference>
<keyword evidence="2 3" id="KW-0802">TPR repeat</keyword>
<dbReference type="Gene3D" id="1.10.287.110">
    <property type="entry name" value="DnaJ domain"/>
    <property type="match status" value="1"/>
</dbReference>
<dbReference type="PRINTS" id="PR00625">
    <property type="entry name" value="JDOMAIN"/>
</dbReference>
<evidence type="ECO:0000256" key="4">
    <source>
        <dbReference type="SAM" id="MobiDB-lite"/>
    </source>
</evidence>
<dbReference type="SMART" id="SM00028">
    <property type="entry name" value="TPR"/>
    <property type="match status" value="7"/>
</dbReference>
<feature type="domain" description="J" evidence="6">
    <location>
        <begin position="404"/>
        <end position="471"/>
    </location>
</feature>
<dbReference type="AlphaFoldDB" id="A0A7S0WHQ3"/>
<reference evidence="7" key="1">
    <citation type="submission" date="2021-01" db="EMBL/GenBank/DDBJ databases">
        <authorList>
            <person name="Corre E."/>
            <person name="Pelletier E."/>
            <person name="Niang G."/>
            <person name="Scheremetjew M."/>
            <person name="Finn R."/>
            <person name="Kale V."/>
            <person name="Holt S."/>
            <person name="Cochrane G."/>
            <person name="Meng A."/>
            <person name="Brown T."/>
            <person name="Cohen L."/>
        </authorList>
    </citation>
    <scope>NUCLEOTIDE SEQUENCE</scope>
    <source>
        <strain evidence="7">CCMP722</strain>
    </source>
</reference>
<dbReference type="PROSITE" id="PS50005">
    <property type="entry name" value="TPR"/>
    <property type="match status" value="1"/>
</dbReference>
<dbReference type="CDD" id="cd06257">
    <property type="entry name" value="DnaJ"/>
    <property type="match status" value="1"/>
</dbReference>
<evidence type="ECO:0000259" key="6">
    <source>
        <dbReference type="PROSITE" id="PS50076"/>
    </source>
</evidence>
<dbReference type="SUPFAM" id="SSF46565">
    <property type="entry name" value="Chaperone J-domain"/>
    <property type="match status" value="1"/>
</dbReference>
<evidence type="ECO:0000256" key="3">
    <source>
        <dbReference type="PROSITE-ProRule" id="PRU00339"/>
    </source>
</evidence>
<dbReference type="PANTHER" id="PTHR45188">
    <property type="entry name" value="DNAJ PROTEIN P58IPK HOMOLOG"/>
    <property type="match status" value="1"/>
</dbReference>
<dbReference type="PANTHER" id="PTHR45188:SF2">
    <property type="entry name" value="DNAJ HOMOLOG SUBFAMILY C MEMBER 7"/>
    <property type="match status" value="1"/>
</dbReference>
<evidence type="ECO:0000256" key="2">
    <source>
        <dbReference type="ARBA" id="ARBA00022803"/>
    </source>
</evidence>
<feature type="compositionally biased region" description="Basic and acidic residues" evidence="4">
    <location>
        <begin position="460"/>
        <end position="470"/>
    </location>
</feature>
<accession>A0A7S0WHQ3</accession>
<sequence length="511" mass="56285">MVDLFVSSGAPVMAGGSGSLAMLLPLMLVSLQVSTPCFADPGARKIDGGDEMKKGDQALSNGELTAAVRYYTNAIEADPKSPLPYNKRATAYIQRKENEKALRDLNAAIEADGSFMSAYTNRIRLQRSMCKYTGAQADVEKLLEMKPGQKTALAEQTSIAKGRATMDTAKAMMGQPNVNQDALRQMMQSVLSVSPECVEARLMQVEVQFSSQDFGGVISETGRILKAEPGNMQALLMRGRAYLHMNDNELAMRHFREALKFDPEHKEIKKEYRKLKNLEKRSSKAKEAAEKGQWAEAVESYTAALEVFPELELPNLQFHKALCKAYMKLRKPTEAVAACTKVLATEPADVETLSQRAEAHILGENWGAAMADAQGAREHAGNDRSVLELLQRIERGQKNASRKDYYKVLGVDKLTATASEIKKAYKKMALKWHPDKNQDNKEEAETMFREVAEAYDVLGDEDKRGRYDRGEDLDDPHGGGGGGDPFGGHGHPFGGGFGGGGQRFTFRFQQG</sequence>
<dbReference type="InterPro" id="IPR036869">
    <property type="entry name" value="J_dom_sf"/>
</dbReference>
<dbReference type="Pfam" id="PF07719">
    <property type="entry name" value="TPR_2"/>
    <property type="match status" value="1"/>
</dbReference>
<feature type="repeat" description="TPR" evidence="3">
    <location>
        <begin position="232"/>
        <end position="265"/>
    </location>
</feature>
<name>A0A7S0WHQ3_9CHLO</name>
<dbReference type="InterPro" id="IPR013105">
    <property type="entry name" value="TPR_2"/>
</dbReference>
<dbReference type="InterPro" id="IPR018253">
    <property type="entry name" value="DnaJ_domain_CS"/>
</dbReference>
<gene>
    <name evidence="7" type="ORF">POBO1169_LOCUS9119</name>
</gene>
<dbReference type="SMART" id="SM00271">
    <property type="entry name" value="DnaJ"/>
    <property type="match status" value="1"/>
</dbReference>
<evidence type="ECO:0000256" key="5">
    <source>
        <dbReference type="SAM" id="SignalP"/>
    </source>
</evidence>
<dbReference type="Pfam" id="PF13432">
    <property type="entry name" value="TPR_16"/>
    <property type="match status" value="1"/>
</dbReference>
<protein>
    <recommendedName>
        <fullName evidence="6">J domain-containing protein</fullName>
    </recommendedName>
</protein>
<evidence type="ECO:0000256" key="1">
    <source>
        <dbReference type="ARBA" id="ARBA00022737"/>
    </source>
</evidence>
<dbReference type="InterPro" id="IPR001623">
    <property type="entry name" value="DnaJ_domain"/>
</dbReference>
<dbReference type="InterPro" id="IPR019734">
    <property type="entry name" value="TPR_rpt"/>
</dbReference>
<dbReference type="SUPFAM" id="SSF48452">
    <property type="entry name" value="TPR-like"/>
    <property type="match status" value="2"/>
</dbReference>
<dbReference type="PROSITE" id="PS00636">
    <property type="entry name" value="DNAJ_1"/>
    <property type="match status" value="1"/>
</dbReference>
<feature type="region of interest" description="Disordered" evidence="4">
    <location>
        <begin position="459"/>
        <end position="501"/>
    </location>
</feature>
<keyword evidence="5" id="KW-0732">Signal</keyword>
<keyword evidence="1" id="KW-0677">Repeat</keyword>
<dbReference type="PROSITE" id="PS50293">
    <property type="entry name" value="TPR_REGION"/>
    <property type="match status" value="1"/>
</dbReference>
<dbReference type="InterPro" id="IPR011990">
    <property type="entry name" value="TPR-like_helical_dom_sf"/>
</dbReference>
<dbReference type="Pfam" id="PF00226">
    <property type="entry name" value="DnaJ"/>
    <property type="match status" value="1"/>
</dbReference>
<organism evidence="7">
    <name type="scientific">Pyramimonas obovata</name>
    <dbReference type="NCBI Taxonomy" id="1411642"/>
    <lineage>
        <taxon>Eukaryota</taxon>
        <taxon>Viridiplantae</taxon>
        <taxon>Chlorophyta</taxon>
        <taxon>Pyramimonadophyceae</taxon>
        <taxon>Pyramimonadales</taxon>
        <taxon>Pyramimonadaceae</taxon>
        <taxon>Pyramimonas</taxon>
        <taxon>Pyramimonas incertae sedis</taxon>
    </lineage>
</organism>
<dbReference type="Gene3D" id="1.25.40.10">
    <property type="entry name" value="Tetratricopeptide repeat domain"/>
    <property type="match status" value="1"/>
</dbReference>
<dbReference type="FunFam" id="1.10.287.110:FF:000055">
    <property type="entry name" value="DnaJ subfamily C member 7"/>
    <property type="match status" value="1"/>
</dbReference>
<evidence type="ECO:0000313" key="7">
    <source>
        <dbReference type="EMBL" id="CAD8667556.1"/>
    </source>
</evidence>